<evidence type="ECO:0000313" key="3">
    <source>
        <dbReference type="Proteomes" id="UP000499080"/>
    </source>
</evidence>
<evidence type="ECO:0000313" key="1">
    <source>
        <dbReference type="EMBL" id="GBO09057.1"/>
    </source>
</evidence>
<dbReference type="Proteomes" id="UP000499080">
    <property type="component" value="Unassembled WGS sequence"/>
</dbReference>
<comment type="caution">
    <text evidence="2">The sequence shown here is derived from an EMBL/GenBank/DDBJ whole genome shotgun (WGS) entry which is preliminary data.</text>
</comment>
<evidence type="ECO:0000313" key="2">
    <source>
        <dbReference type="EMBL" id="GBO09104.1"/>
    </source>
</evidence>
<accession>A0A4Y2UAJ0</accession>
<keyword evidence="3" id="KW-1185">Reference proteome</keyword>
<gene>
    <name evidence="2" type="ORF">AVEN_218330_1</name>
    <name evidence="1" type="ORF">AVEN_262290_1</name>
</gene>
<dbReference type="EMBL" id="BGPR01034638">
    <property type="protein sequence ID" value="GBO09104.1"/>
    <property type="molecule type" value="Genomic_DNA"/>
</dbReference>
<dbReference type="EMBL" id="BGPR01034611">
    <property type="protein sequence ID" value="GBO09057.1"/>
    <property type="molecule type" value="Genomic_DNA"/>
</dbReference>
<protein>
    <submittedName>
        <fullName evidence="2">Uncharacterized protein</fullName>
    </submittedName>
</protein>
<organism evidence="2 3">
    <name type="scientific">Araneus ventricosus</name>
    <name type="common">Orbweaver spider</name>
    <name type="synonym">Epeira ventricosa</name>
    <dbReference type="NCBI Taxonomy" id="182803"/>
    <lineage>
        <taxon>Eukaryota</taxon>
        <taxon>Metazoa</taxon>
        <taxon>Ecdysozoa</taxon>
        <taxon>Arthropoda</taxon>
        <taxon>Chelicerata</taxon>
        <taxon>Arachnida</taxon>
        <taxon>Araneae</taxon>
        <taxon>Araneomorphae</taxon>
        <taxon>Entelegynae</taxon>
        <taxon>Araneoidea</taxon>
        <taxon>Araneidae</taxon>
        <taxon>Araneus</taxon>
    </lineage>
</organism>
<name>A0A4Y2UAJ0_ARAVE</name>
<sequence length="97" mass="11086">MYENNRKLKKFSAHSTNVLCAHPGSHDTGPDDSRTHSTQFLASSCKWSSIINAAWIRCGSFLNWLMISGISPSNRPFGNPHWNIHARRYLKDELPQF</sequence>
<reference evidence="2 3" key="1">
    <citation type="journal article" date="2019" name="Sci. Rep.">
        <title>Orb-weaving spider Araneus ventricosus genome elucidates the spidroin gene catalogue.</title>
        <authorList>
            <person name="Kono N."/>
            <person name="Nakamura H."/>
            <person name="Ohtoshi R."/>
            <person name="Moran D.A.P."/>
            <person name="Shinohara A."/>
            <person name="Yoshida Y."/>
            <person name="Fujiwara M."/>
            <person name="Mori M."/>
            <person name="Tomita M."/>
            <person name="Arakawa K."/>
        </authorList>
    </citation>
    <scope>NUCLEOTIDE SEQUENCE [LARGE SCALE GENOMIC DNA]</scope>
</reference>
<proteinExistence type="predicted"/>
<dbReference type="AlphaFoldDB" id="A0A4Y2UAJ0"/>